<dbReference type="Gene3D" id="4.10.1080.10">
    <property type="entry name" value="TSP type-3 repeat"/>
    <property type="match status" value="1"/>
</dbReference>
<organism evidence="2 3">
    <name type="scientific">Nonlabens ulvanivorans</name>
    <name type="common">Persicivirga ulvanivorans</name>
    <dbReference type="NCBI Taxonomy" id="906888"/>
    <lineage>
        <taxon>Bacteria</taxon>
        <taxon>Pseudomonadati</taxon>
        <taxon>Bacteroidota</taxon>
        <taxon>Flavobacteriia</taxon>
        <taxon>Flavobacteriales</taxon>
        <taxon>Flavobacteriaceae</taxon>
        <taxon>Nonlabens</taxon>
    </lineage>
</organism>
<name>A0A090QAL6_NONUL</name>
<accession>A0A090QAL6</accession>
<reference evidence="2 3" key="1">
    <citation type="journal article" date="2014" name="Genome Announc.">
        <title>Draft Genome Sequences of Marine Flavobacterium Nonlabens Strains NR17, NR24, NR27, NR32, NR33, and Ara13.</title>
        <authorList>
            <person name="Nakanishi M."/>
            <person name="Meirelles P."/>
            <person name="Suzuki R."/>
            <person name="Takatani N."/>
            <person name="Mino S."/>
            <person name="Suda W."/>
            <person name="Oshima K."/>
            <person name="Hattori M."/>
            <person name="Ohkuma M."/>
            <person name="Hosokawa M."/>
            <person name="Miyashita K."/>
            <person name="Thompson F.L."/>
            <person name="Niwa A."/>
            <person name="Sawabe T."/>
            <person name="Sawabe T."/>
        </authorList>
    </citation>
    <scope>NUCLEOTIDE SEQUENCE [LARGE SCALE GENOMIC DNA]</scope>
    <source>
        <strain evidence="3">JCM19314</strain>
    </source>
</reference>
<feature type="region of interest" description="Disordered" evidence="1">
    <location>
        <begin position="12"/>
        <end position="50"/>
    </location>
</feature>
<dbReference type="GO" id="GO:0005509">
    <property type="term" value="F:calcium ion binding"/>
    <property type="evidence" value="ECO:0007669"/>
    <property type="project" value="InterPro"/>
</dbReference>
<evidence type="ECO:0000256" key="1">
    <source>
        <dbReference type="SAM" id="MobiDB-lite"/>
    </source>
</evidence>
<feature type="compositionally biased region" description="Acidic residues" evidence="1">
    <location>
        <begin position="173"/>
        <end position="185"/>
    </location>
</feature>
<protein>
    <submittedName>
        <fullName evidence="2">Putative internalin</fullName>
    </submittedName>
</protein>
<feature type="region of interest" description="Disordered" evidence="1">
    <location>
        <begin position="108"/>
        <end position="185"/>
    </location>
</feature>
<proteinExistence type="predicted"/>
<dbReference type="Proteomes" id="UP000029226">
    <property type="component" value="Unassembled WGS sequence"/>
</dbReference>
<gene>
    <name evidence="2" type="ORF">JCM19314_3308</name>
</gene>
<evidence type="ECO:0000313" key="3">
    <source>
        <dbReference type="Proteomes" id="UP000029226"/>
    </source>
</evidence>
<feature type="compositionally biased region" description="Acidic residues" evidence="1">
    <location>
        <begin position="111"/>
        <end position="120"/>
    </location>
</feature>
<evidence type="ECO:0000313" key="2">
    <source>
        <dbReference type="EMBL" id="GAK99277.1"/>
    </source>
</evidence>
<feature type="compositionally biased region" description="Basic and acidic residues" evidence="1">
    <location>
        <begin position="153"/>
        <end position="172"/>
    </location>
</feature>
<feature type="compositionally biased region" description="Polar residues" evidence="1">
    <location>
        <begin position="131"/>
        <end position="141"/>
    </location>
</feature>
<sequence>MLMGVCSVLDSDNDGIPNHLDLDSDGDGIPDNNEAQSTGGDYTAPLDSNGDGVPDVTINGLPVTYDYGEEQGILPVNTDNVDNPDYLDLNSDNQGADDTTEAALTLANNDADGDGLDDNIDTTTGYDDPNGTINLTSQLPDTDNDLTEGGNVDFRDRTAPDDADGDGIKDKEDRDDDNDGIDDVTEGYGFFPDFENGGANCTGQSFDFTGGILISGTAGSVGAQYRFNTATVGVDAIIEITQRSAGVTLNNIDTNATDNLAWQPVLNYANGSTGDLTMSFQVRFVNAGTTTAAVVNRLVDSFKMLIVTVTVRYVNSIAYKI</sequence>
<dbReference type="EMBL" id="BBMM01000001">
    <property type="protein sequence ID" value="GAK99277.1"/>
    <property type="molecule type" value="Genomic_DNA"/>
</dbReference>
<dbReference type="SUPFAM" id="SSF103647">
    <property type="entry name" value="TSP type-3 repeat"/>
    <property type="match status" value="1"/>
</dbReference>
<dbReference type="AlphaFoldDB" id="A0A090QAL6"/>
<comment type="caution">
    <text evidence="2">The sequence shown here is derived from an EMBL/GenBank/DDBJ whole genome shotgun (WGS) entry which is preliminary data.</text>
</comment>
<dbReference type="InterPro" id="IPR028974">
    <property type="entry name" value="TSP_type-3_rpt"/>
</dbReference>